<accession>A0A841F0Y7</accession>
<evidence type="ECO:0000313" key="3">
    <source>
        <dbReference type="Proteomes" id="UP000524404"/>
    </source>
</evidence>
<gene>
    <name evidence="2" type="ORF">HNP25_004125</name>
</gene>
<evidence type="ECO:0000313" key="2">
    <source>
        <dbReference type="EMBL" id="MBB6005451.1"/>
    </source>
</evidence>
<reference evidence="2 3" key="1">
    <citation type="submission" date="2020-08" db="EMBL/GenBank/DDBJ databases">
        <title>Functional genomics of gut bacteria from endangered species of beetles.</title>
        <authorList>
            <person name="Carlos-Shanley C."/>
        </authorList>
    </citation>
    <scope>NUCLEOTIDE SEQUENCE [LARGE SCALE GENOMIC DNA]</scope>
    <source>
        <strain evidence="2 3">S00070</strain>
    </source>
</reference>
<evidence type="ECO:0000259" key="1">
    <source>
        <dbReference type="Pfam" id="PF24705"/>
    </source>
</evidence>
<protein>
    <recommendedName>
        <fullName evidence="1">DUF7668 domain-containing protein</fullName>
    </recommendedName>
</protein>
<name>A0A841F0Y7_9BACT</name>
<sequence>MEKNKIEITVKYLLKLIINHQFDLIFENNLYKKISKEDFEEEVLTHPGKLTMPPIYQLNNLDFYETNFDNQVWVDVPLWFDHKESDLTLSCLIYNVNEEEYKYSIEDIHVL</sequence>
<dbReference type="EMBL" id="JACHKT010000045">
    <property type="protein sequence ID" value="MBB6005451.1"/>
    <property type="molecule type" value="Genomic_DNA"/>
</dbReference>
<keyword evidence="3" id="KW-1185">Reference proteome</keyword>
<organism evidence="2 3">
    <name type="scientific">Arcicella rosea</name>
    <dbReference type="NCBI Taxonomy" id="502909"/>
    <lineage>
        <taxon>Bacteria</taxon>
        <taxon>Pseudomonadati</taxon>
        <taxon>Bacteroidota</taxon>
        <taxon>Cytophagia</taxon>
        <taxon>Cytophagales</taxon>
        <taxon>Flectobacillaceae</taxon>
        <taxon>Arcicella</taxon>
    </lineage>
</organism>
<dbReference type="Proteomes" id="UP000524404">
    <property type="component" value="Unassembled WGS sequence"/>
</dbReference>
<dbReference type="Pfam" id="PF24705">
    <property type="entry name" value="DUF7668"/>
    <property type="match status" value="1"/>
</dbReference>
<comment type="caution">
    <text evidence="2">The sequence shown here is derived from an EMBL/GenBank/DDBJ whole genome shotgun (WGS) entry which is preliminary data.</text>
</comment>
<dbReference type="RefSeq" id="WP_184137281.1">
    <property type="nucleotide sequence ID" value="NZ_JACHKT010000045.1"/>
</dbReference>
<dbReference type="AlphaFoldDB" id="A0A841F0Y7"/>
<proteinExistence type="predicted"/>
<feature type="domain" description="DUF7668" evidence="1">
    <location>
        <begin position="15"/>
        <end position="111"/>
    </location>
</feature>
<dbReference type="InterPro" id="IPR056085">
    <property type="entry name" value="DUF7668"/>
</dbReference>